<reference evidence="2" key="1">
    <citation type="journal article" date="2023" name="Science">
        <title>Genome structures resolve the early diversification of teleost fishes.</title>
        <authorList>
            <person name="Parey E."/>
            <person name="Louis A."/>
            <person name="Montfort J."/>
            <person name="Bouchez O."/>
            <person name="Roques C."/>
            <person name="Iampietro C."/>
            <person name="Lluch J."/>
            <person name="Castinel A."/>
            <person name="Donnadieu C."/>
            <person name="Desvignes T."/>
            <person name="Floi Bucao C."/>
            <person name="Jouanno E."/>
            <person name="Wen M."/>
            <person name="Mejri S."/>
            <person name="Dirks R."/>
            <person name="Jansen H."/>
            <person name="Henkel C."/>
            <person name="Chen W.J."/>
            <person name="Zahm M."/>
            <person name="Cabau C."/>
            <person name="Klopp C."/>
            <person name="Thompson A.W."/>
            <person name="Robinson-Rechavi M."/>
            <person name="Braasch I."/>
            <person name="Lecointre G."/>
            <person name="Bobe J."/>
            <person name="Postlethwait J.H."/>
            <person name="Berthelot C."/>
            <person name="Roest Crollius H."/>
            <person name="Guiguen Y."/>
        </authorList>
    </citation>
    <scope>NUCLEOTIDE SEQUENCE</scope>
    <source>
        <strain evidence="2">WJC10195</strain>
    </source>
</reference>
<accession>A0A9Q1IC16</accession>
<comment type="caution">
    <text evidence="2">The sequence shown here is derived from an EMBL/GenBank/DDBJ whole genome shotgun (WGS) entry which is preliminary data.</text>
</comment>
<evidence type="ECO:0000313" key="2">
    <source>
        <dbReference type="EMBL" id="KAJ8334096.1"/>
    </source>
</evidence>
<name>A0A9Q1IC16_SYNKA</name>
<proteinExistence type="predicted"/>
<sequence>MRRHIHGPDREMEGEAGAGEKEELKSIERGPIDAASSSCHYGARAGVPDGGQAIRTRTKPRDEQMFPPARSRALSAVRLAERNVLLLPKLASV</sequence>
<dbReference type="EMBL" id="JAINUF010000021">
    <property type="protein sequence ID" value="KAJ8334096.1"/>
    <property type="molecule type" value="Genomic_DNA"/>
</dbReference>
<gene>
    <name evidence="2" type="ORF">SKAU_G00397350</name>
</gene>
<protein>
    <submittedName>
        <fullName evidence="2">Uncharacterized protein</fullName>
    </submittedName>
</protein>
<evidence type="ECO:0000313" key="3">
    <source>
        <dbReference type="Proteomes" id="UP001152622"/>
    </source>
</evidence>
<feature type="region of interest" description="Disordered" evidence="1">
    <location>
        <begin position="1"/>
        <end position="68"/>
    </location>
</feature>
<dbReference type="AlphaFoldDB" id="A0A9Q1IC16"/>
<keyword evidence="3" id="KW-1185">Reference proteome</keyword>
<evidence type="ECO:0000256" key="1">
    <source>
        <dbReference type="SAM" id="MobiDB-lite"/>
    </source>
</evidence>
<dbReference type="Proteomes" id="UP001152622">
    <property type="component" value="Chromosome 21"/>
</dbReference>
<organism evidence="2 3">
    <name type="scientific">Synaphobranchus kaupii</name>
    <name type="common">Kaup's arrowtooth eel</name>
    <dbReference type="NCBI Taxonomy" id="118154"/>
    <lineage>
        <taxon>Eukaryota</taxon>
        <taxon>Metazoa</taxon>
        <taxon>Chordata</taxon>
        <taxon>Craniata</taxon>
        <taxon>Vertebrata</taxon>
        <taxon>Euteleostomi</taxon>
        <taxon>Actinopterygii</taxon>
        <taxon>Neopterygii</taxon>
        <taxon>Teleostei</taxon>
        <taxon>Anguilliformes</taxon>
        <taxon>Synaphobranchidae</taxon>
        <taxon>Synaphobranchus</taxon>
    </lineage>
</organism>
<feature type="compositionally biased region" description="Basic and acidic residues" evidence="1">
    <location>
        <begin position="1"/>
        <end position="31"/>
    </location>
</feature>